<proteinExistence type="predicted"/>
<evidence type="ECO:0000313" key="1">
    <source>
        <dbReference type="EMBL" id="MFD1610456.1"/>
    </source>
</evidence>
<protein>
    <submittedName>
        <fullName evidence="1">Uncharacterized protein</fullName>
    </submittedName>
</protein>
<evidence type="ECO:0000313" key="2">
    <source>
        <dbReference type="Proteomes" id="UP001597115"/>
    </source>
</evidence>
<sequence length="200" mass="20836">MFSVLLALAAAPLSAQQQQQIRCVAVLAILAGEQERHTAAALDLPPLGRQGARFAQVVGDAVVKETGRTQEQVRDLILAQVKATQQAAGKDAKLPLAEATGCIEVMNAVAPPLPPPDTLQCAGLLKLAADDVKRREGMSKTAMDLISIAALLEDRARTELGSAGKTGAESDQALTLAREAIAANPKSAPDMEACVELAQP</sequence>
<gene>
    <name evidence="1" type="ORF">ACFSCW_01420</name>
</gene>
<comment type="caution">
    <text evidence="1">The sequence shown here is derived from an EMBL/GenBank/DDBJ whole genome shotgun (WGS) entry which is preliminary data.</text>
</comment>
<reference evidence="2" key="1">
    <citation type="journal article" date="2019" name="Int. J. Syst. Evol. Microbiol.">
        <title>The Global Catalogue of Microorganisms (GCM) 10K type strain sequencing project: providing services to taxonomists for standard genome sequencing and annotation.</title>
        <authorList>
            <consortium name="The Broad Institute Genomics Platform"/>
            <consortium name="The Broad Institute Genome Sequencing Center for Infectious Disease"/>
            <person name="Wu L."/>
            <person name="Ma J."/>
        </authorList>
    </citation>
    <scope>NUCLEOTIDE SEQUENCE [LARGE SCALE GENOMIC DNA]</scope>
    <source>
        <strain evidence="2">CGMCC 1.16275</strain>
    </source>
</reference>
<keyword evidence="2" id="KW-1185">Reference proteome</keyword>
<dbReference type="Proteomes" id="UP001597115">
    <property type="component" value="Unassembled WGS sequence"/>
</dbReference>
<organism evidence="1 2">
    <name type="scientific">Sphingomonas tabacisoli</name>
    <dbReference type="NCBI Taxonomy" id="2249466"/>
    <lineage>
        <taxon>Bacteria</taxon>
        <taxon>Pseudomonadati</taxon>
        <taxon>Pseudomonadota</taxon>
        <taxon>Alphaproteobacteria</taxon>
        <taxon>Sphingomonadales</taxon>
        <taxon>Sphingomonadaceae</taxon>
        <taxon>Sphingomonas</taxon>
    </lineage>
</organism>
<name>A0ABW4HZ75_9SPHN</name>
<accession>A0ABW4HZ75</accession>
<dbReference type="EMBL" id="JBHUDY010000001">
    <property type="protein sequence ID" value="MFD1610456.1"/>
    <property type="molecule type" value="Genomic_DNA"/>
</dbReference>
<dbReference type="RefSeq" id="WP_380886136.1">
    <property type="nucleotide sequence ID" value="NZ_JBHUDY010000001.1"/>
</dbReference>